<dbReference type="PANTHER" id="PTHR21716">
    <property type="entry name" value="TRANSMEMBRANE PROTEIN"/>
    <property type="match status" value="1"/>
</dbReference>
<keyword evidence="3 6" id="KW-0812">Transmembrane</keyword>
<dbReference type="AlphaFoldDB" id="A0A2Z6GDP3"/>
<dbReference type="STRING" id="1188319.OYT1_01102"/>
<evidence type="ECO:0000256" key="5">
    <source>
        <dbReference type="ARBA" id="ARBA00023136"/>
    </source>
</evidence>
<comment type="similarity">
    <text evidence="2">Belongs to the autoinducer-2 exporter (AI-2E) (TC 2.A.86) family.</text>
</comment>
<evidence type="ECO:0000256" key="2">
    <source>
        <dbReference type="ARBA" id="ARBA00009773"/>
    </source>
</evidence>
<feature type="transmembrane region" description="Helical" evidence="6">
    <location>
        <begin position="234"/>
        <end position="259"/>
    </location>
</feature>
<proteinExistence type="inferred from homology"/>
<organism evidence="7 8">
    <name type="scientific">Ferriphaselus amnicola</name>
    <dbReference type="NCBI Taxonomy" id="1188319"/>
    <lineage>
        <taxon>Bacteria</taxon>
        <taxon>Pseudomonadati</taxon>
        <taxon>Pseudomonadota</taxon>
        <taxon>Betaproteobacteria</taxon>
        <taxon>Nitrosomonadales</taxon>
        <taxon>Gallionellaceae</taxon>
        <taxon>Ferriphaselus</taxon>
    </lineage>
</organism>
<feature type="transmembrane region" description="Helical" evidence="6">
    <location>
        <begin position="7"/>
        <end position="26"/>
    </location>
</feature>
<feature type="transmembrane region" description="Helical" evidence="6">
    <location>
        <begin position="148"/>
        <end position="168"/>
    </location>
</feature>
<dbReference type="Proteomes" id="UP000033070">
    <property type="component" value="Chromosome"/>
</dbReference>
<dbReference type="InterPro" id="IPR002549">
    <property type="entry name" value="AI-2E-like"/>
</dbReference>
<evidence type="ECO:0000256" key="4">
    <source>
        <dbReference type="ARBA" id="ARBA00022989"/>
    </source>
</evidence>
<dbReference type="PANTHER" id="PTHR21716:SF64">
    <property type="entry name" value="AI-2 TRANSPORT PROTEIN TQSA"/>
    <property type="match status" value="1"/>
</dbReference>
<dbReference type="EMBL" id="AP018738">
    <property type="protein sequence ID" value="BBE51636.1"/>
    <property type="molecule type" value="Genomic_DNA"/>
</dbReference>
<dbReference type="KEGG" id="fam:OYT1_ch2111"/>
<sequence length="349" mass="38006">MTPQRFAALQWLAFLLAALTLLYLLSPILTPFVAATILAYICNPLVARLCRWGCSRTLATIAVMLGLVALVAGLLLIILPLLQQESALLVEQVPGWYEQLRQRWLPQLQQLLGDDASAAGLRSWLMAHWQNAGGVAGKLLPWLGGSSAALFALLMNLLLIPVVLFYLLRDWEALLGKLSELVPMRHKALVSRVTLEIDGVLAEFLRGQLSVMALMSAYYVLALSLTGLEFSLPIGLLAGMLVFVPYLGMVAGLALATLAAVMQFDEFTRVFLVWAAFGLGQLLEGVVVTPWLVGERIGLHPLAVIFALLAFGQLFGFFGVLLALPLSAVLLVGLRHARDGYLSSTLYRD</sequence>
<protein>
    <submittedName>
        <fullName evidence="7">AI-2 transport protein TqsA</fullName>
    </submittedName>
</protein>
<keyword evidence="4 6" id="KW-1133">Transmembrane helix</keyword>
<evidence type="ECO:0000256" key="1">
    <source>
        <dbReference type="ARBA" id="ARBA00004141"/>
    </source>
</evidence>
<evidence type="ECO:0000256" key="3">
    <source>
        <dbReference type="ARBA" id="ARBA00022692"/>
    </source>
</evidence>
<evidence type="ECO:0000313" key="8">
    <source>
        <dbReference type="Proteomes" id="UP000033070"/>
    </source>
</evidence>
<comment type="subcellular location">
    <subcellularLocation>
        <location evidence="1">Membrane</location>
        <topology evidence="1">Multi-pass membrane protein</topology>
    </subcellularLocation>
</comment>
<evidence type="ECO:0000313" key="7">
    <source>
        <dbReference type="EMBL" id="BBE51636.1"/>
    </source>
</evidence>
<dbReference type="Pfam" id="PF01594">
    <property type="entry name" value="AI-2E_transport"/>
    <property type="match status" value="1"/>
</dbReference>
<dbReference type="RefSeq" id="WP_062626287.1">
    <property type="nucleotide sequence ID" value="NZ_AP018738.1"/>
</dbReference>
<dbReference type="OrthoDB" id="5792512at2"/>
<feature type="transmembrane region" description="Helical" evidence="6">
    <location>
        <begin position="271"/>
        <end position="293"/>
    </location>
</feature>
<keyword evidence="5 6" id="KW-0472">Membrane</keyword>
<gene>
    <name evidence="7" type="ORF">OYT1_ch2111</name>
</gene>
<keyword evidence="8" id="KW-1185">Reference proteome</keyword>
<feature type="transmembrane region" description="Helical" evidence="6">
    <location>
        <begin position="57"/>
        <end position="82"/>
    </location>
</feature>
<dbReference type="GO" id="GO:0016020">
    <property type="term" value="C:membrane"/>
    <property type="evidence" value="ECO:0007669"/>
    <property type="project" value="UniProtKB-SubCell"/>
</dbReference>
<reference evidence="7 8" key="1">
    <citation type="submission" date="2018-06" db="EMBL/GenBank/DDBJ databases">
        <title>OYT1 Genome Sequencing.</title>
        <authorList>
            <person name="Kato S."/>
            <person name="Itoh T."/>
            <person name="Ohkuma M."/>
        </authorList>
    </citation>
    <scope>NUCLEOTIDE SEQUENCE [LARGE SCALE GENOMIC DNA]</scope>
    <source>
        <strain evidence="7 8">OYT1</strain>
    </source>
</reference>
<name>A0A2Z6GDP3_9PROT</name>
<accession>A0A2Z6GDP3</accession>
<dbReference type="GO" id="GO:0055085">
    <property type="term" value="P:transmembrane transport"/>
    <property type="evidence" value="ECO:0007669"/>
    <property type="project" value="TreeGrafter"/>
</dbReference>
<feature type="transmembrane region" description="Helical" evidence="6">
    <location>
        <begin position="209"/>
        <end position="228"/>
    </location>
</feature>
<feature type="transmembrane region" description="Helical" evidence="6">
    <location>
        <begin position="32"/>
        <end position="50"/>
    </location>
</feature>
<evidence type="ECO:0000256" key="6">
    <source>
        <dbReference type="SAM" id="Phobius"/>
    </source>
</evidence>
<feature type="transmembrane region" description="Helical" evidence="6">
    <location>
        <begin position="305"/>
        <end position="334"/>
    </location>
</feature>